<dbReference type="Proteomes" id="UP000305675">
    <property type="component" value="Unassembled WGS sequence"/>
</dbReference>
<dbReference type="OrthoDB" id="8546843at2"/>
<organism evidence="2 3">
    <name type="scientific">Ferrimonas aestuarii</name>
    <dbReference type="NCBI Taxonomy" id="2569539"/>
    <lineage>
        <taxon>Bacteria</taxon>
        <taxon>Pseudomonadati</taxon>
        <taxon>Pseudomonadota</taxon>
        <taxon>Gammaproteobacteria</taxon>
        <taxon>Alteromonadales</taxon>
        <taxon>Ferrimonadaceae</taxon>
        <taxon>Ferrimonas</taxon>
    </lineage>
</organism>
<name>A0A4U1BV95_9GAMM</name>
<evidence type="ECO:0000256" key="1">
    <source>
        <dbReference type="SAM" id="SignalP"/>
    </source>
</evidence>
<evidence type="ECO:0000313" key="2">
    <source>
        <dbReference type="EMBL" id="TKB58521.1"/>
    </source>
</evidence>
<sequence>MKRFLSMLMLASALLLPSTSAMANLLETLTSQLGVSEQQAQGGLGALLATAQPNLSSENLSALGGIIPNMDGLLATGTKLLSSGESSDSGFGSMLGQVMGDSGSSLLGLNDAFSSLGLDSAMVGQFSQILLDYVNSEGGQALMQQLKGALLP</sequence>
<keyword evidence="1" id="KW-0732">Signal</keyword>
<accession>A0A4U1BV95</accession>
<keyword evidence="3" id="KW-1185">Reference proteome</keyword>
<reference evidence="2 3" key="1">
    <citation type="submission" date="2019-04" db="EMBL/GenBank/DDBJ databases">
        <authorList>
            <person name="Hwang J.C."/>
        </authorList>
    </citation>
    <scope>NUCLEOTIDE SEQUENCE [LARGE SCALE GENOMIC DNA]</scope>
    <source>
        <strain evidence="2 3">IMCC35002</strain>
    </source>
</reference>
<dbReference type="EMBL" id="SWCJ01000001">
    <property type="protein sequence ID" value="TKB58521.1"/>
    <property type="molecule type" value="Genomic_DNA"/>
</dbReference>
<feature type="chain" id="PRO_5020747804" evidence="1">
    <location>
        <begin position="24"/>
        <end position="152"/>
    </location>
</feature>
<protein>
    <submittedName>
        <fullName evidence="2">DUF2780 domain-containing protein</fullName>
    </submittedName>
</protein>
<dbReference type="InterPro" id="IPR021302">
    <property type="entry name" value="DUF2780_VcgC/VcgE"/>
</dbReference>
<proteinExistence type="predicted"/>
<feature type="signal peptide" evidence="1">
    <location>
        <begin position="1"/>
        <end position="23"/>
    </location>
</feature>
<dbReference type="Pfam" id="PF11075">
    <property type="entry name" value="DUF2780"/>
    <property type="match status" value="1"/>
</dbReference>
<gene>
    <name evidence="2" type="ORF">FCL42_01885</name>
</gene>
<comment type="caution">
    <text evidence="2">The sequence shown here is derived from an EMBL/GenBank/DDBJ whole genome shotgun (WGS) entry which is preliminary data.</text>
</comment>
<dbReference type="AlphaFoldDB" id="A0A4U1BV95"/>
<dbReference type="RefSeq" id="WP_136861669.1">
    <property type="nucleotide sequence ID" value="NZ_SWCJ01000001.1"/>
</dbReference>
<evidence type="ECO:0000313" key="3">
    <source>
        <dbReference type="Proteomes" id="UP000305675"/>
    </source>
</evidence>